<evidence type="ECO:0000313" key="2">
    <source>
        <dbReference type="EMBL" id="MFC4310757.1"/>
    </source>
</evidence>
<dbReference type="EMBL" id="JBHSDU010000003">
    <property type="protein sequence ID" value="MFC4310757.1"/>
    <property type="molecule type" value="Genomic_DNA"/>
</dbReference>
<dbReference type="InterPro" id="IPR023393">
    <property type="entry name" value="START-like_dom_sf"/>
</dbReference>
<evidence type="ECO:0000313" key="3">
    <source>
        <dbReference type="Proteomes" id="UP001595904"/>
    </source>
</evidence>
<proteinExistence type="predicted"/>
<comment type="caution">
    <text evidence="2">The sequence shown here is derived from an EMBL/GenBank/DDBJ whole genome shotgun (WGS) entry which is preliminary data.</text>
</comment>
<dbReference type="Proteomes" id="UP001595904">
    <property type="component" value="Unassembled WGS sequence"/>
</dbReference>
<feature type="transmembrane region" description="Helical" evidence="1">
    <location>
        <begin position="102"/>
        <end position="123"/>
    </location>
</feature>
<feature type="transmembrane region" description="Helical" evidence="1">
    <location>
        <begin position="73"/>
        <end position="96"/>
    </location>
</feature>
<keyword evidence="1" id="KW-0472">Membrane</keyword>
<keyword evidence="1" id="KW-1133">Transmembrane helix</keyword>
<feature type="transmembrane region" description="Helical" evidence="1">
    <location>
        <begin position="47"/>
        <end position="66"/>
    </location>
</feature>
<dbReference type="RefSeq" id="WP_380598518.1">
    <property type="nucleotide sequence ID" value="NZ_JBHSDU010000003.1"/>
</dbReference>
<protein>
    <submittedName>
        <fullName evidence="2">SRPBCC domain-containing protein</fullName>
    </submittedName>
</protein>
<gene>
    <name evidence="2" type="ORF">ACFPN2_16810</name>
</gene>
<keyword evidence="1" id="KW-0812">Transmembrane</keyword>
<keyword evidence="3" id="KW-1185">Reference proteome</keyword>
<evidence type="ECO:0000256" key="1">
    <source>
        <dbReference type="SAM" id="Phobius"/>
    </source>
</evidence>
<organism evidence="2 3">
    <name type="scientific">Steroidobacter flavus</name>
    <dbReference type="NCBI Taxonomy" id="1842136"/>
    <lineage>
        <taxon>Bacteria</taxon>
        <taxon>Pseudomonadati</taxon>
        <taxon>Pseudomonadota</taxon>
        <taxon>Gammaproteobacteria</taxon>
        <taxon>Steroidobacterales</taxon>
        <taxon>Steroidobacteraceae</taxon>
        <taxon>Steroidobacter</taxon>
    </lineage>
</organism>
<dbReference type="Gene3D" id="3.30.530.20">
    <property type="match status" value="1"/>
</dbReference>
<reference evidence="3" key="1">
    <citation type="journal article" date="2019" name="Int. J. Syst. Evol. Microbiol.">
        <title>The Global Catalogue of Microorganisms (GCM) 10K type strain sequencing project: providing services to taxonomists for standard genome sequencing and annotation.</title>
        <authorList>
            <consortium name="The Broad Institute Genomics Platform"/>
            <consortium name="The Broad Institute Genome Sequencing Center for Infectious Disease"/>
            <person name="Wu L."/>
            <person name="Ma J."/>
        </authorList>
    </citation>
    <scope>NUCLEOTIDE SEQUENCE [LARGE SCALE GENOMIC DNA]</scope>
    <source>
        <strain evidence="3">CGMCC 1.10759</strain>
    </source>
</reference>
<feature type="transmembrane region" description="Helical" evidence="1">
    <location>
        <begin position="18"/>
        <end position="35"/>
    </location>
</feature>
<accession>A0ABV8SUQ7</accession>
<sequence>MQPLTEQEKQEKLPFPKWWPVVAGALVGLLLRLIYSEGNAGYDAMMGSFIFIAPVAVSAVTVYLAERLARRRWGYYLVVGAGANALFVLGTVPALLEGWICVIVILPLFAMVGMVGAVIMGAVCRKTNWPKQAAYSVAVLPLLLGAIEPTDGLPVRLATIERTVTIDAPRDVVWDHLMNVRDIRREEVEDGLAFRIGVPPPLAAVSDAVDGQPVRRISMGKHVHFDQIQTARREHEFIQWRQRFYEDSFPPGAFDQHVVMGGAYFDIDTISYSLQTQGTATELTLSMHYRVSTRFNWYADAVARLVLGNLEEVLLGLYRRRSEATDA</sequence>
<dbReference type="SUPFAM" id="SSF55961">
    <property type="entry name" value="Bet v1-like"/>
    <property type="match status" value="1"/>
</dbReference>
<name>A0ABV8SUQ7_9GAMM</name>